<name>I5BWH3_9HYPH</name>
<protein>
    <submittedName>
        <fullName evidence="1">Mn2+-dependent serine/threonine protein kinase</fullName>
    </submittedName>
</protein>
<dbReference type="SUPFAM" id="SSF56112">
    <property type="entry name" value="Protein kinase-like (PK-like)"/>
    <property type="match status" value="1"/>
</dbReference>
<accession>I5BWH3</accession>
<dbReference type="Gene3D" id="1.10.510.10">
    <property type="entry name" value="Transferase(Phosphotransferase) domain 1"/>
    <property type="match status" value="1"/>
</dbReference>
<evidence type="ECO:0000313" key="1">
    <source>
        <dbReference type="EMBL" id="EIM73925.1"/>
    </source>
</evidence>
<proteinExistence type="predicted"/>
<keyword evidence="1" id="KW-0418">Kinase</keyword>
<evidence type="ECO:0000313" key="2">
    <source>
        <dbReference type="Proteomes" id="UP000004622"/>
    </source>
</evidence>
<keyword evidence="1" id="KW-0723">Serine/threonine-protein kinase</keyword>
<dbReference type="AlphaFoldDB" id="I5BWH3"/>
<organism evidence="1 2">
    <name type="scientific">Nitratireductor aquibiodomus RA22</name>
    <dbReference type="NCBI Taxonomy" id="1189611"/>
    <lineage>
        <taxon>Bacteria</taxon>
        <taxon>Pseudomonadati</taxon>
        <taxon>Pseudomonadota</taxon>
        <taxon>Alphaproteobacteria</taxon>
        <taxon>Hyphomicrobiales</taxon>
        <taxon>Phyllobacteriaceae</taxon>
        <taxon>Nitratireductor</taxon>
    </lineage>
</organism>
<comment type="caution">
    <text evidence="1">The sequence shown here is derived from an EMBL/GenBank/DDBJ whole genome shotgun (WGS) entry which is preliminary data.</text>
</comment>
<sequence>MMMTMNNETTSEKDVLSPAATAELLRLLITGERQRVSSTVLDGHTVWIKRYDVERQPAAKWLHTTLTPLMPAAFLRASPSTNKATAIEREVRKLEAFREAGLPTAKLLFRNDRVLVLSNVAPIAQSELDMLARHGEDGAHDGLLVQAAEALRRAHGLGLCHGRPHPRDMFITSDGRWGFVDFEEEPEAAMPLATAQARDVWLLFLQICMQAKRPDTPQMAFDAYFAEPPRLVAEELRRIIRFFAPLIPLLGAIEHWGLGSDGKRVLKATRFLNTALGNAAATPAEMSQHDIKPKKGYEA</sequence>
<dbReference type="STRING" id="204799.GCA_001696575_02327"/>
<dbReference type="Proteomes" id="UP000004622">
    <property type="component" value="Unassembled WGS sequence"/>
</dbReference>
<reference evidence="1 2" key="1">
    <citation type="journal article" date="2012" name="J. Bacteriol.">
        <title>Genome Sequence of Nitratireductor aquibiodomus Strain RA22.</title>
        <authorList>
            <person name="Singh A."/>
            <person name="Jangir P.K."/>
            <person name="Kumari C."/>
            <person name="Sharma R."/>
        </authorList>
    </citation>
    <scope>NUCLEOTIDE SEQUENCE [LARGE SCALE GENOMIC DNA]</scope>
    <source>
        <strain evidence="1 2">RA22</strain>
    </source>
</reference>
<keyword evidence="1" id="KW-0808">Transferase</keyword>
<dbReference type="InterPro" id="IPR011009">
    <property type="entry name" value="Kinase-like_dom_sf"/>
</dbReference>
<dbReference type="PATRIC" id="fig|1189611.3.peg.2704"/>
<dbReference type="EMBL" id="AJXZ01000033">
    <property type="protein sequence ID" value="EIM73925.1"/>
    <property type="molecule type" value="Genomic_DNA"/>
</dbReference>
<dbReference type="GO" id="GO:0004674">
    <property type="term" value="F:protein serine/threonine kinase activity"/>
    <property type="evidence" value="ECO:0007669"/>
    <property type="project" value="UniProtKB-KW"/>
</dbReference>
<gene>
    <name evidence="1" type="ORF">A33O_13343</name>
</gene>